<evidence type="ECO:0000313" key="2">
    <source>
        <dbReference type="Proteomes" id="UP000076574"/>
    </source>
</evidence>
<dbReference type="Proteomes" id="UP000076574">
    <property type="component" value="Unassembled WGS sequence"/>
</dbReference>
<name>A0A163YVX3_9BRAD</name>
<dbReference type="OrthoDB" id="8127628at2"/>
<organism evidence="1 2">
    <name type="scientific">Tardiphaga robiniae</name>
    <dbReference type="NCBI Taxonomy" id="943830"/>
    <lineage>
        <taxon>Bacteria</taxon>
        <taxon>Pseudomonadati</taxon>
        <taxon>Pseudomonadota</taxon>
        <taxon>Alphaproteobacteria</taxon>
        <taxon>Hyphomicrobiales</taxon>
        <taxon>Nitrobacteraceae</taxon>
        <taxon>Tardiphaga</taxon>
    </lineage>
</organism>
<accession>A0A163YVX3</accession>
<reference evidence="1 2" key="1">
    <citation type="submission" date="2016-03" db="EMBL/GenBank/DDBJ databases">
        <title>Microsymbionts genomes from the relict species Vavilovia formosa (Stev.) Fed.</title>
        <authorList>
            <person name="Kopat V."/>
            <person name="Chirak E."/>
            <person name="Kimeklis A."/>
            <person name="Andronov E."/>
        </authorList>
    </citation>
    <scope>NUCLEOTIDE SEQUENCE [LARGE SCALE GENOMIC DNA]</scope>
    <source>
        <strain evidence="1 2">Vaf07</strain>
    </source>
</reference>
<keyword evidence="2" id="KW-1185">Reference proteome</keyword>
<proteinExistence type="predicted"/>
<gene>
    <name evidence="1" type="ORF">A4A58_28930</name>
</gene>
<dbReference type="RefSeq" id="WP_068734286.1">
    <property type="nucleotide sequence ID" value="NZ_LVYV01000018.1"/>
</dbReference>
<dbReference type="AlphaFoldDB" id="A0A163YVX3"/>
<evidence type="ECO:0000313" key="1">
    <source>
        <dbReference type="EMBL" id="KZD22639.1"/>
    </source>
</evidence>
<protein>
    <submittedName>
        <fullName evidence="1">Uncharacterized protein</fullName>
    </submittedName>
</protein>
<sequence length="71" mass="7625">MSASEIANTHFSAAMAAAQAAGVDQDSVCRSLVNLVVSKYLETRSATDVQSELHFVADNCDPDTDFAFMRP</sequence>
<dbReference type="STRING" id="943830.A4A58_28930"/>
<comment type="caution">
    <text evidence="1">The sequence shown here is derived from an EMBL/GenBank/DDBJ whole genome shotgun (WGS) entry which is preliminary data.</text>
</comment>
<dbReference type="EMBL" id="LVYV01000018">
    <property type="protein sequence ID" value="KZD22639.1"/>
    <property type="molecule type" value="Genomic_DNA"/>
</dbReference>